<sequence>MNFKILLWRKVSVMCDSVTGPCDHGCEPGYQGSFCSEVCPRGRYGPGCNQTCSVQCAGHGNPCHYVDGSCYLGCVHDDQSIICRKGFSCDSDELIQNTWAIAATVVAVVVTGAAAIVIGLLVWRLHRNKFHTASNNATGREIELRPRCNVPVASRERRDEQETSINRRSVQGHEPAEIGTQNVHLYDKEGDHYASPADIMQELKAYEIPNSPTVTAKTGSLIQDWNKRERKCHVDTEQECGPYEVPIAQSEYVNSDPPTAGQNQTEPTSKLSESTEKCGNGLSHTLSVMMQY</sequence>
<name>A0AAV4JCV7_9GAST</name>
<keyword evidence="2" id="KW-0812">Transmembrane</keyword>
<dbReference type="Gene3D" id="2.170.300.10">
    <property type="entry name" value="Tie2 ligand-binding domain superfamily"/>
    <property type="match status" value="1"/>
</dbReference>
<feature type="chain" id="PRO_5043954927" evidence="3">
    <location>
        <begin position="16"/>
        <end position="292"/>
    </location>
</feature>
<dbReference type="PANTHER" id="PTHR24035">
    <property type="entry name" value="MULTIPLE EPIDERMAL GROWTH FACTOR-LIKE DOMAINS PROTEIN"/>
    <property type="match status" value="1"/>
</dbReference>
<reference evidence="4 5" key="1">
    <citation type="journal article" date="2021" name="Elife">
        <title>Chloroplast acquisition without the gene transfer in kleptoplastic sea slugs, Plakobranchus ocellatus.</title>
        <authorList>
            <person name="Maeda T."/>
            <person name="Takahashi S."/>
            <person name="Yoshida T."/>
            <person name="Shimamura S."/>
            <person name="Takaki Y."/>
            <person name="Nagai Y."/>
            <person name="Toyoda A."/>
            <person name="Suzuki Y."/>
            <person name="Arimoto A."/>
            <person name="Ishii H."/>
            <person name="Satoh N."/>
            <person name="Nishiyama T."/>
            <person name="Hasebe M."/>
            <person name="Maruyama T."/>
            <person name="Minagawa J."/>
            <person name="Obokata J."/>
            <person name="Shigenobu S."/>
        </authorList>
    </citation>
    <scope>NUCLEOTIDE SEQUENCE [LARGE SCALE GENOMIC DNA]</scope>
</reference>
<evidence type="ECO:0000256" key="3">
    <source>
        <dbReference type="SAM" id="SignalP"/>
    </source>
</evidence>
<evidence type="ECO:0000256" key="2">
    <source>
        <dbReference type="SAM" id="Phobius"/>
    </source>
</evidence>
<comment type="caution">
    <text evidence="4">The sequence shown here is derived from an EMBL/GenBank/DDBJ whole genome shotgun (WGS) entry which is preliminary data.</text>
</comment>
<gene>
    <name evidence="4" type="ORF">ElyMa_003296900</name>
</gene>
<dbReference type="AlphaFoldDB" id="A0AAV4JCV7"/>
<evidence type="ECO:0000256" key="1">
    <source>
        <dbReference type="SAM" id="MobiDB-lite"/>
    </source>
</evidence>
<keyword evidence="3" id="KW-0732">Signal</keyword>
<feature type="region of interest" description="Disordered" evidence="1">
    <location>
        <begin position="153"/>
        <end position="178"/>
    </location>
</feature>
<dbReference type="PANTHER" id="PTHR24035:SF109">
    <property type="entry name" value="PROTEIN DRAPER"/>
    <property type="match status" value="1"/>
</dbReference>
<dbReference type="Proteomes" id="UP000762676">
    <property type="component" value="Unassembled WGS sequence"/>
</dbReference>
<protein>
    <submittedName>
        <fullName evidence="4">Multiple epidermal growth factor-like domains 10</fullName>
    </submittedName>
</protein>
<evidence type="ECO:0000313" key="4">
    <source>
        <dbReference type="EMBL" id="GFS19753.1"/>
    </source>
</evidence>
<keyword evidence="5" id="KW-1185">Reference proteome</keyword>
<dbReference type="EMBL" id="BMAT01006777">
    <property type="protein sequence ID" value="GFS19753.1"/>
    <property type="molecule type" value="Genomic_DNA"/>
</dbReference>
<accession>A0AAV4JCV7</accession>
<evidence type="ECO:0000313" key="5">
    <source>
        <dbReference type="Proteomes" id="UP000762676"/>
    </source>
</evidence>
<organism evidence="4 5">
    <name type="scientific">Elysia marginata</name>
    <dbReference type="NCBI Taxonomy" id="1093978"/>
    <lineage>
        <taxon>Eukaryota</taxon>
        <taxon>Metazoa</taxon>
        <taxon>Spiralia</taxon>
        <taxon>Lophotrochozoa</taxon>
        <taxon>Mollusca</taxon>
        <taxon>Gastropoda</taxon>
        <taxon>Heterobranchia</taxon>
        <taxon>Euthyneura</taxon>
        <taxon>Panpulmonata</taxon>
        <taxon>Sacoglossa</taxon>
        <taxon>Placobranchoidea</taxon>
        <taxon>Plakobranchidae</taxon>
        <taxon>Elysia</taxon>
    </lineage>
</organism>
<feature type="transmembrane region" description="Helical" evidence="2">
    <location>
        <begin position="99"/>
        <end position="123"/>
    </location>
</feature>
<keyword evidence="2" id="KW-1133">Transmembrane helix</keyword>
<feature type="signal peptide" evidence="3">
    <location>
        <begin position="1"/>
        <end position="15"/>
    </location>
</feature>
<keyword evidence="2" id="KW-0472">Membrane</keyword>
<feature type="region of interest" description="Disordered" evidence="1">
    <location>
        <begin position="252"/>
        <end position="282"/>
    </location>
</feature>
<dbReference type="InterPro" id="IPR052108">
    <property type="entry name" value="MEGF/SIB"/>
</dbReference>
<feature type="compositionally biased region" description="Polar residues" evidence="1">
    <location>
        <begin position="252"/>
        <end position="272"/>
    </location>
</feature>
<proteinExistence type="predicted"/>